<accession>A0A3A6QRW6</accession>
<dbReference type="CDD" id="cd10441">
    <property type="entry name" value="GIY-YIG_COG1833"/>
    <property type="match status" value="1"/>
</dbReference>
<gene>
    <name evidence="1" type="ORF">DP106_03385</name>
</gene>
<dbReference type="PANTHER" id="PTHR37460:SF1">
    <property type="entry name" value="ENDONUCLEASE III"/>
    <property type="match status" value="1"/>
</dbReference>
<reference evidence="1 2" key="1">
    <citation type="submission" date="2018-06" db="EMBL/GenBank/DDBJ databases">
        <title>Halonotius sp. F13-13 a new haloarchaeeon isolated from a solar saltern from Isla Cristina, Huelva, Spain.</title>
        <authorList>
            <person name="Duran-Viseras A."/>
            <person name="Sanchez-Porro C."/>
            <person name="Ventosa A."/>
        </authorList>
    </citation>
    <scope>NUCLEOTIDE SEQUENCE [LARGE SCALE GENOMIC DNA]</scope>
    <source>
        <strain evidence="1 2">CECT 7525</strain>
    </source>
</reference>
<organism evidence="1 2">
    <name type="scientific">Halonotius pteroides</name>
    <dbReference type="NCBI Taxonomy" id="268735"/>
    <lineage>
        <taxon>Archaea</taxon>
        <taxon>Methanobacteriati</taxon>
        <taxon>Methanobacteriota</taxon>
        <taxon>Stenosarchaea group</taxon>
        <taxon>Halobacteria</taxon>
        <taxon>Halobacteriales</taxon>
        <taxon>Haloferacaceae</taxon>
        <taxon>Halonotius</taxon>
    </lineage>
</organism>
<sequence length="139" mass="14463">MAEPGSYVLVVAVESPITITIGALGEREFTAGGYAYVGSAFGPGGLSRVDRHRRVASGDHDIRHWHIDYLLGAAQSGLASVETYPNKDIECVLATAFADAGCTPVAAFGASDCDCGSHLWKLGGLSLPAAVKAVSEKRN</sequence>
<dbReference type="Proteomes" id="UP000281564">
    <property type="component" value="Unassembled WGS sequence"/>
</dbReference>
<protein>
    <submittedName>
        <fullName evidence="1">DUF123 domain-containing protein</fullName>
    </submittedName>
</protein>
<evidence type="ECO:0000313" key="2">
    <source>
        <dbReference type="Proteomes" id="UP000281564"/>
    </source>
</evidence>
<dbReference type="PANTHER" id="PTHR37460">
    <property type="entry name" value="ENDONUCLEASE III"/>
    <property type="match status" value="1"/>
</dbReference>
<dbReference type="RefSeq" id="WP_120083399.1">
    <property type="nucleotide sequence ID" value="NZ_QMDW01000003.1"/>
</dbReference>
<comment type="caution">
    <text evidence="1">The sequence shown here is derived from an EMBL/GenBank/DDBJ whole genome shotgun (WGS) entry which is preliminary data.</text>
</comment>
<proteinExistence type="predicted"/>
<dbReference type="Pfam" id="PF01986">
    <property type="entry name" value="DUF123"/>
    <property type="match status" value="1"/>
</dbReference>
<dbReference type="OrthoDB" id="17296at2157"/>
<name>A0A3A6QRW6_9EURY</name>
<dbReference type="AlphaFoldDB" id="A0A3A6QRW6"/>
<evidence type="ECO:0000313" key="1">
    <source>
        <dbReference type="EMBL" id="RJX51139.1"/>
    </source>
</evidence>
<dbReference type="InterPro" id="IPR002837">
    <property type="entry name" value="DUF123"/>
</dbReference>
<keyword evidence="2" id="KW-1185">Reference proteome</keyword>
<dbReference type="EMBL" id="QMDW01000003">
    <property type="protein sequence ID" value="RJX51139.1"/>
    <property type="molecule type" value="Genomic_DNA"/>
</dbReference>